<organism evidence="1 2">
    <name type="scientific">Caerostris darwini</name>
    <dbReference type="NCBI Taxonomy" id="1538125"/>
    <lineage>
        <taxon>Eukaryota</taxon>
        <taxon>Metazoa</taxon>
        <taxon>Ecdysozoa</taxon>
        <taxon>Arthropoda</taxon>
        <taxon>Chelicerata</taxon>
        <taxon>Arachnida</taxon>
        <taxon>Araneae</taxon>
        <taxon>Araneomorphae</taxon>
        <taxon>Entelegynae</taxon>
        <taxon>Araneoidea</taxon>
        <taxon>Araneidae</taxon>
        <taxon>Caerostris</taxon>
    </lineage>
</organism>
<evidence type="ECO:0000313" key="1">
    <source>
        <dbReference type="EMBL" id="GIY12519.1"/>
    </source>
</evidence>
<dbReference type="EMBL" id="BPLQ01005058">
    <property type="protein sequence ID" value="GIY12519.1"/>
    <property type="molecule type" value="Genomic_DNA"/>
</dbReference>
<protein>
    <submittedName>
        <fullName evidence="1">Uncharacterized protein</fullName>
    </submittedName>
</protein>
<name>A0AAV4QW62_9ARAC</name>
<comment type="caution">
    <text evidence="1">The sequence shown here is derived from an EMBL/GenBank/DDBJ whole genome shotgun (WGS) entry which is preliminary data.</text>
</comment>
<dbReference type="Proteomes" id="UP001054837">
    <property type="component" value="Unassembled WGS sequence"/>
</dbReference>
<accession>A0AAV4QW62</accession>
<sequence>MMMMFRKDKGARGQVTSPIGPDFIHLHCQEKFGIIYPRIFEDEMGRVEKCSKVSGWGRKGDDDDVPKG</sequence>
<proteinExistence type="predicted"/>
<gene>
    <name evidence="1" type="ORF">CDAR_189611</name>
</gene>
<evidence type="ECO:0000313" key="2">
    <source>
        <dbReference type="Proteomes" id="UP001054837"/>
    </source>
</evidence>
<dbReference type="AlphaFoldDB" id="A0AAV4QW62"/>
<keyword evidence="2" id="KW-1185">Reference proteome</keyword>
<reference evidence="1 2" key="1">
    <citation type="submission" date="2021-06" db="EMBL/GenBank/DDBJ databases">
        <title>Caerostris darwini draft genome.</title>
        <authorList>
            <person name="Kono N."/>
            <person name="Arakawa K."/>
        </authorList>
    </citation>
    <scope>NUCLEOTIDE SEQUENCE [LARGE SCALE GENOMIC DNA]</scope>
</reference>